<evidence type="ECO:0000256" key="4">
    <source>
        <dbReference type="ARBA" id="ARBA00022989"/>
    </source>
</evidence>
<dbReference type="InterPro" id="IPR050367">
    <property type="entry name" value="APC_superfamily"/>
</dbReference>
<feature type="transmembrane region" description="Helical" evidence="6">
    <location>
        <begin position="279"/>
        <end position="298"/>
    </location>
</feature>
<keyword evidence="3 6" id="KW-0812">Transmembrane</keyword>
<feature type="transmembrane region" description="Helical" evidence="6">
    <location>
        <begin position="328"/>
        <end position="347"/>
    </location>
</feature>
<dbReference type="RefSeq" id="WP_085102431.1">
    <property type="nucleotide sequence ID" value="NZ_FWZU01000004.1"/>
</dbReference>
<keyword evidence="8" id="KW-1185">Reference proteome</keyword>
<dbReference type="EMBL" id="FWZU01000004">
    <property type="protein sequence ID" value="SMF23772.1"/>
    <property type="molecule type" value="Genomic_DNA"/>
</dbReference>
<dbReference type="PANTHER" id="PTHR42770:SF5">
    <property type="entry name" value="CADAVERINE_LYSINE ANTIPORTER"/>
    <property type="match status" value="1"/>
</dbReference>
<dbReference type="AlphaFoldDB" id="A0A1X7DY07"/>
<evidence type="ECO:0000256" key="2">
    <source>
        <dbReference type="ARBA" id="ARBA00022475"/>
    </source>
</evidence>
<feature type="transmembrane region" description="Helical" evidence="6">
    <location>
        <begin position="147"/>
        <end position="170"/>
    </location>
</feature>
<organism evidence="7 8">
    <name type="scientific">Desulfovibrio gilichinskyi</name>
    <dbReference type="NCBI Taxonomy" id="1519643"/>
    <lineage>
        <taxon>Bacteria</taxon>
        <taxon>Pseudomonadati</taxon>
        <taxon>Thermodesulfobacteriota</taxon>
        <taxon>Desulfovibrionia</taxon>
        <taxon>Desulfovibrionales</taxon>
        <taxon>Desulfovibrionaceae</taxon>
        <taxon>Desulfovibrio</taxon>
    </lineage>
</organism>
<proteinExistence type="predicted"/>
<sequence>MAAEHKKMGVIACTAVVAGNMMGSGIALLPANLAAIGSISLIGWGVALLGALALAYVFARLGMEDPQEGGPIAYSGEVAPILGYQAGLLYYHANWIGNIAIAITGVDYLSIFFPVLQNPLYAGITSIIIIWIFTGINILGADWIGRLVSVGVVLLLIPVVITGTVGWAFFDVAQFNSNWLASGKTSESAILAAIILCIWSFIGVESASVNTAVVRNPKRTIPISTMVGTAIAGLVYILSCTAISGMFPASEVVASGAPFSMVMGHICASMPFAAYVPKLVSAVTAFACLASLGSWMMLVSQAGCRASNDGTLPKAFGKRSQHGIPVEGLIFSSIMMSLLLVALMIMSNGGSTQSMFGNIIKIAVLLTLPPYFYSALNLLRRYGFKAKGAWLKICSALLACGFCMVALSGAAKGALAGCMIVMLCIFIFYVGKDRNEFEKKIRETPRG</sequence>
<dbReference type="Proteomes" id="UP000192906">
    <property type="component" value="Unassembled WGS sequence"/>
</dbReference>
<dbReference type="STRING" id="1519643.SAMN06295933_2349"/>
<protein>
    <submittedName>
        <fullName evidence="7">Cadaverine:lysine antiporter, APA family</fullName>
    </submittedName>
</protein>
<dbReference type="OrthoDB" id="3185104at2"/>
<feature type="transmembrane region" description="Helical" evidence="6">
    <location>
        <begin position="9"/>
        <end position="29"/>
    </location>
</feature>
<dbReference type="PIRSF" id="PIRSF006060">
    <property type="entry name" value="AA_transporter"/>
    <property type="match status" value="1"/>
</dbReference>
<feature type="transmembrane region" description="Helical" evidence="6">
    <location>
        <begin position="35"/>
        <end position="59"/>
    </location>
</feature>
<evidence type="ECO:0000256" key="5">
    <source>
        <dbReference type="ARBA" id="ARBA00023136"/>
    </source>
</evidence>
<keyword evidence="5 6" id="KW-0472">Membrane</keyword>
<gene>
    <name evidence="7" type="ORF">SAMN06295933_2349</name>
</gene>
<keyword evidence="2" id="KW-1003">Cell membrane</keyword>
<feature type="transmembrane region" description="Helical" evidence="6">
    <location>
        <begin position="95"/>
        <end position="114"/>
    </location>
</feature>
<feature type="transmembrane region" description="Helical" evidence="6">
    <location>
        <begin position="226"/>
        <end position="247"/>
    </location>
</feature>
<evidence type="ECO:0000313" key="8">
    <source>
        <dbReference type="Proteomes" id="UP000192906"/>
    </source>
</evidence>
<evidence type="ECO:0000313" key="7">
    <source>
        <dbReference type="EMBL" id="SMF23772.1"/>
    </source>
</evidence>
<feature type="transmembrane region" description="Helical" evidence="6">
    <location>
        <begin position="390"/>
        <end position="407"/>
    </location>
</feature>
<dbReference type="PANTHER" id="PTHR42770">
    <property type="entry name" value="AMINO ACID TRANSPORTER-RELATED"/>
    <property type="match status" value="1"/>
</dbReference>
<dbReference type="Pfam" id="PF13520">
    <property type="entry name" value="AA_permease_2"/>
    <property type="match status" value="1"/>
</dbReference>
<evidence type="ECO:0000256" key="3">
    <source>
        <dbReference type="ARBA" id="ARBA00022692"/>
    </source>
</evidence>
<dbReference type="InterPro" id="IPR002293">
    <property type="entry name" value="AA/rel_permease1"/>
</dbReference>
<evidence type="ECO:0000256" key="1">
    <source>
        <dbReference type="ARBA" id="ARBA00004651"/>
    </source>
</evidence>
<accession>A0A1X7DY07</accession>
<feature type="transmembrane region" description="Helical" evidence="6">
    <location>
        <begin position="190"/>
        <end position="214"/>
    </location>
</feature>
<feature type="transmembrane region" description="Helical" evidence="6">
    <location>
        <begin position="359"/>
        <end position="378"/>
    </location>
</feature>
<dbReference type="GO" id="GO:0022857">
    <property type="term" value="F:transmembrane transporter activity"/>
    <property type="evidence" value="ECO:0007669"/>
    <property type="project" value="InterPro"/>
</dbReference>
<dbReference type="Gene3D" id="1.20.1740.10">
    <property type="entry name" value="Amino acid/polyamine transporter I"/>
    <property type="match status" value="1"/>
</dbReference>
<dbReference type="GO" id="GO:0005886">
    <property type="term" value="C:plasma membrane"/>
    <property type="evidence" value="ECO:0007669"/>
    <property type="project" value="UniProtKB-SubCell"/>
</dbReference>
<feature type="transmembrane region" description="Helical" evidence="6">
    <location>
        <begin position="413"/>
        <end position="431"/>
    </location>
</feature>
<evidence type="ECO:0000256" key="6">
    <source>
        <dbReference type="SAM" id="Phobius"/>
    </source>
</evidence>
<reference evidence="8" key="1">
    <citation type="submission" date="2017-04" db="EMBL/GenBank/DDBJ databases">
        <authorList>
            <person name="Varghese N."/>
            <person name="Submissions S."/>
        </authorList>
    </citation>
    <scope>NUCLEOTIDE SEQUENCE [LARGE SCALE GENOMIC DNA]</scope>
    <source>
        <strain evidence="8">K3S</strain>
    </source>
</reference>
<name>A0A1X7DY07_9BACT</name>
<comment type="subcellular location">
    <subcellularLocation>
        <location evidence="1">Cell membrane</location>
        <topology evidence="1">Multi-pass membrane protein</topology>
    </subcellularLocation>
</comment>
<keyword evidence="4 6" id="KW-1133">Transmembrane helix</keyword>
<feature type="transmembrane region" description="Helical" evidence="6">
    <location>
        <begin position="120"/>
        <end position="140"/>
    </location>
</feature>